<gene>
    <name evidence="2" type="ORF">HPS55_08175</name>
</gene>
<evidence type="ECO:0000313" key="3">
    <source>
        <dbReference type="Proteomes" id="UP001193734"/>
    </source>
</evidence>
<comment type="caution">
    <text evidence="2">The sequence shown here is derived from an EMBL/GenBank/DDBJ whole genome shotgun (WGS) entry which is preliminary data.</text>
</comment>
<dbReference type="Proteomes" id="UP001193734">
    <property type="component" value="Unassembled WGS sequence"/>
</dbReference>
<dbReference type="EMBL" id="JABKKE010000012">
    <property type="protein sequence ID" value="NPE14302.1"/>
    <property type="molecule type" value="Genomic_DNA"/>
</dbReference>
<keyword evidence="1" id="KW-0812">Transmembrane</keyword>
<name>A0ABX2AU66_9BACT</name>
<dbReference type="GeneID" id="82157740"/>
<accession>A0ABX2AU66</accession>
<keyword evidence="1" id="KW-0472">Membrane</keyword>
<proteinExistence type="predicted"/>
<evidence type="ECO:0000313" key="2">
    <source>
        <dbReference type="EMBL" id="NPE14302.1"/>
    </source>
</evidence>
<dbReference type="RefSeq" id="WP_172178726.1">
    <property type="nucleotide sequence ID" value="NZ_CASGIA010000052.1"/>
</dbReference>
<organism evidence="2 3">
    <name type="scientific">Xylanibacter rodentium</name>
    <dbReference type="NCBI Taxonomy" id="2736289"/>
    <lineage>
        <taxon>Bacteria</taxon>
        <taxon>Pseudomonadati</taxon>
        <taxon>Bacteroidota</taxon>
        <taxon>Bacteroidia</taxon>
        <taxon>Bacteroidales</taxon>
        <taxon>Prevotellaceae</taxon>
        <taxon>Xylanibacter</taxon>
    </lineage>
</organism>
<feature type="transmembrane region" description="Helical" evidence="1">
    <location>
        <begin position="51"/>
        <end position="70"/>
    </location>
</feature>
<keyword evidence="1" id="KW-1133">Transmembrane helix</keyword>
<keyword evidence="3" id="KW-1185">Reference proteome</keyword>
<reference evidence="2 3" key="1">
    <citation type="submission" date="2020-05" db="EMBL/GenBank/DDBJ databases">
        <title>Distinct polysaccharide utilization as determinants for interspecies competition between intestinal Prevotella spp.</title>
        <authorList>
            <person name="Galvez E.J.C."/>
            <person name="Iljazovic A."/>
            <person name="Strowig T."/>
        </authorList>
    </citation>
    <scope>NUCLEOTIDE SEQUENCE [LARGE SCALE GENOMIC DNA]</scope>
    <source>
        <strain evidence="2 3">PROD</strain>
    </source>
</reference>
<protein>
    <submittedName>
        <fullName evidence="2">DUF5056 domain-containing protein</fullName>
    </submittedName>
</protein>
<evidence type="ECO:0000256" key="1">
    <source>
        <dbReference type="SAM" id="Phobius"/>
    </source>
</evidence>
<dbReference type="InterPro" id="IPR032129">
    <property type="entry name" value="DUF5056"/>
</dbReference>
<dbReference type="Pfam" id="PF16479">
    <property type="entry name" value="DUF5056"/>
    <property type="match status" value="1"/>
</dbReference>
<sequence>MTDNDNIIIEQLFSEARKTEIEDNGFSHRVMRSLPDTIAPISRHTIIISRLWTFFCVAIGLAFSFAFHFWELAATYIEVFVRTLPTYDTPGICYAPMTIVMVVASAFGIYKWVDTGRMPV</sequence>
<feature type="transmembrane region" description="Helical" evidence="1">
    <location>
        <begin position="94"/>
        <end position="113"/>
    </location>
</feature>